<evidence type="ECO:0000256" key="3">
    <source>
        <dbReference type="ARBA" id="ARBA00022692"/>
    </source>
</evidence>
<protein>
    <recommendedName>
        <fullName evidence="8">Bicarbonate transporter-like transmembrane domain-containing protein</fullName>
    </recommendedName>
</protein>
<dbReference type="GO" id="GO:0005886">
    <property type="term" value="C:plasma membrane"/>
    <property type="evidence" value="ECO:0007669"/>
    <property type="project" value="TreeGrafter"/>
</dbReference>
<proteinExistence type="inferred from homology"/>
<accession>A0A9Q1N1F7</accession>
<name>A0A9Q1N1F7_9SOLA</name>
<dbReference type="Proteomes" id="UP001152561">
    <property type="component" value="Unassembled WGS sequence"/>
</dbReference>
<feature type="domain" description="Bicarbonate transporter-like transmembrane" evidence="8">
    <location>
        <begin position="210"/>
        <end position="352"/>
    </location>
</feature>
<evidence type="ECO:0000256" key="5">
    <source>
        <dbReference type="ARBA" id="ARBA00023136"/>
    </source>
</evidence>
<feature type="region of interest" description="Disordered" evidence="6">
    <location>
        <begin position="422"/>
        <end position="462"/>
    </location>
</feature>
<comment type="caution">
    <text evidence="9">The sequence shown here is derived from an EMBL/GenBank/DDBJ whole genome shotgun (WGS) entry which is preliminary data.</text>
</comment>
<evidence type="ECO:0000256" key="7">
    <source>
        <dbReference type="SAM" id="Phobius"/>
    </source>
</evidence>
<feature type="transmembrane region" description="Helical" evidence="7">
    <location>
        <begin position="46"/>
        <end position="65"/>
    </location>
</feature>
<reference evidence="10" key="1">
    <citation type="journal article" date="2023" name="Proc. Natl. Acad. Sci. U.S.A.">
        <title>Genomic and structural basis for evolution of tropane alkaloid biosynthesis.</title>
        <authorList>
            <person name="Wanga Y.-J."/>
            <person name="Taina T."/>
            <person name="Yua J.-Y."/>
            <person name="Lia J."/>
            <person name="Xua B."/>
            <person name="Chenc J."/>
            <person name="D'Auriad J.C."/>
            <person name="Huanga J.-P."/>
            <person name="Huanga S.-X."/>
        </authorList>
    </citation>
    <scope>NUCLEOTIDE SEQUENCE [LARGE SCALE GENOMIC DNA]</scope>
    <source>
        <strain evidence="10">cv. KIB-2019</strain>
    </source>
</reference>
<dbReference type="EMBL" id="JAJAGQ010000001">
    <property type="protein sequence ID" value="KAJ8573974.1"/>
    <property type="molecule type" value="Genomic_DNA"/>
</dbReference>
<dbReference type="PANTHER" id="PTHR11453:SF129">
    <property type="entry name" value="BORON TRANSPORTER 2-RELATED"/>
    <property type="match status" value="1"/>
</dbReference>
<feature type="domain" description="Bicarbonate transporter-like transmembrane" evidence="8">
    <location>
        <begin position="34"/>
        <end position="127"/>
    </location>
</feature>
<organism evidence="9 10">
    <name type="scientific">Anisodus acutangulus</name>
    <dbReference type="NCBI Taxonomy" id="402998"/>
    <lineage>
        <taxon>Eukaryota</taxon>
        <taxon>Viridiplantae</taxon>
        <taxon>Streptophyta</taxon>
        <taxon>Embryophyta</taxon>
        <taxon>Tracheophyta</taxon>
        <taxon>Spermatophyta</taxon>
        <taxon>Magnoliopsida</taxon>
        <taxon>eudicotyledons</taxon>
        <taxon>Gunneridae</taxon>
        <taxon>Pentapetalae</taxon>
        <taxon>asterids</taxon>
        <taxon>lamiids</taxon>
        <taxon>Solanales</taxon>
        <taxon>Solanaceae</taxon>
        <taxon>Solanoideae</taxon>
        <taxon>Hyoscyameae</taxon>
        <taxon>Anisodus</taxon>
    </lineage>
</organism>
<keyword evidence="10" id="KW-1185">Reference proteome</keyword>
<dbReference type="InterPro" id="IPR011531">
    <property type="entry name" value="HCO3_transpt-like_TM_dom"/>
</dbReference>
<evidence type="ECO:0000259" key="8">
    <source>
        <dbReference type="Pfam" id="PF00955"/>
    </source>
</evidence>
<dbReference type="GO" id="GO:0005452">
    <property type="term" value="F:solute:inorganic anion antiporter activity"/>
    <property type="evidence" value="ECO:0007669"/>
    <property type="project" value="InterPro"/>
</dbReference>
<evidence type="ECO:0000256" key="4">
    <source>
        <dbReference type="ARBA" id="ARBA00022989"/>
    </source>
</evidence>
<dbReference type="GO" id="GO:0050801">
    <property type="term" value="P:monoatomic ion homeostasis"/>
    <property type="evidence" value="ECO:0007669"/>
    <property type="project" value="TreeGrafter"/>
</dbReference>
<evidence type="ECO:0000256" key="6">
    <source>
        <dbReference type="SAM" id="MobiDB-lite"/>
    </source>
</evidence>
<dbReference type="PANTHER" id="PTHR11453">
    <property type="entry name" value="ANION EXCHANGE PROTEIN"/>
    <property type="match status" value="1"/>
</dbReference>
<gene>
    <name evidence="9" type="ORF">K7X08_010485</name>
</gene>
<keyword evidence="4 7" id="KW-1133">Transmembrane helix</keyword>
<evidence type="ECO:0000256" key="1">
    <source>
        <dbReference type="ARBA" id="ARBA00004141"/>
    </source>
</evidence>
<feature type="compositionally biased region" description="Polar residues" evidence="6">
    <location>
        <begin position="453"/>
        <end position="462"/>
    </location>
</feature>
<feature type="transmembrane region" description="Helical" evidence="7">
    <location>
        <begin position="86"/>
        <end position="106"/>
    </location>
</feature>
<keyword evidence="3 7" id="KW-0812">Transmembrane</keyword>
<evidence type="ECO:0000313" key="10">
    <source>
        <dbReference type="Proteomes" id="UP001152561"/>
    </source>
</evidence>
<feature type="transmembrane region" description="Helical" evidence="7">
    <location>
        <begin position="304"/>
        <end position="330"/>
    </location>
</feature>
<dbReference type="InterPro" id="IPR003020">
    <property type="entry name" value="HCO3_transpt_euk"/>
</dbReference>
<evidence type="ECO:0000313" key="9">
    <source>
        <dbReference type="EMBL" id="KAJ8573974.1"/>
    </source>
</evidence>
<dbReference type="GO" id="GO:0006820">
    <property type="term" value="P:monoatomic anion transport"/>
    <property type="evidence" value="ECO:0007669"/>
    <property type="project" value="InterPro"/>
</dbReference>
<keyword evidence="5 7" id="KW-0472">Membrane</keyword>
<evidence type="ECO:0000256" key="2">
    <source>
        <dbReference type="ARBA" id="ARBA00006262"/>
    </source>
</evidence>
<dbReference type="OrthoDB" id="1735926at2759"/>
<sequence>MCFKQYWIIGLKAGFRIPRRLFSPNPWSPGAYENWTVIKDMLQVPVLHIIGAFIPAKMVAVLYYFDHRVASQLAQQKEFNLRKPSAYHYDLLLLGFMVIICGLLGIPPANGVIPQSPMHTKSLATLKHQLLRNRLVAKARKCMTENGNFTEVYEGMQEAYQQMQSPLIHQEPSSRGLKELKESTRIGNMDDPVDETMFDVKKEIDDLLPVEVKEQRLSNLLQSAMVGGCVAAMPLLKMIPTSVLWGYFGFMAIESLPGNQFWERILLLFTAPSRRYKVIEECHAVFIETVPFKTVAFFTIFQSIYLLICFGITWVPIAAVLFPLMIMLLVPVRQYLLSRFFKGAHLQELDAAEYEEAPPLSSCSMTRENEGSFADDAEILDGMMTRSGGEIRRMCSSKVTSCNATPARDSVSIQSPRLSNKVYSPRVSEIKRESPRLGRGGSFGSRTGEARRSNLSKTHSFN</sequence>
<comment type="similarity">
    <text evidence="2">Belongs to the anion exchanger (TC 2.A.31.3) family.</text>
</comment>
<dbReference type="AlphaFoldDB" id="A0A9Q1N1F7"/>
<comment type="subcellular location">
    <subcellularLocation>
        <location evidence="1">Membrane</location>
        <topology evidence="1">Multi-pass membrane protein</topology>
    </subcellularLocation>
</comment>
<dbReference type="Pfam" id="PF00955">
    <property type="entry name" value="HCO3_cotransp"/>
    <property type="match status" value="2"/>
</dbReference>